<proteinExistence type="predicted"/>
<gene>
    <name evidence="2" type="ORF">ACFQKB_27320</name>
</gene>
<feature type="transmembrane region" description="Helical" evidence="1">
    <location>
        <begin position="12"/>
        <end position="34"/>
    </location>
</feature>
<evidence type="ECO:0000313" key="3">
    <source>
        <dbReference type="Proteomes" id="UP001596380"/>
    </source>
</evidence>
<dbReference type="EMBL" id="JBHSXS010000019">
    <property type="protein sequence ID" value="MFC6883498.1"/>
    <property type="molecule type" value="Genomic_DNA"/>
</dbReference>
<keyword evidence="1" id="KW-0812">Transmembrane</keyword>
<keyword evidence="1" id="KW-1133">Transmembrane helix</keyword>
<dbReference type="Proteomes" id="UP001596380">
    <property type="component" value="Unassembled WGS sequence"/>
</dbReference>
<sequence>MTGSPDKGGKDWKVLLVLFIQVSTPLVAALKLIFEVVSRWSDPQGPTG</sequence>
<evidence type="ECO:0000313" key="2">
    <source>
        <dbReference type="EMBL" id="MFC6883498.1"/>
    </source>
</evidence>
<accession>A0ABW2CQX7</accession>
<keyword evidence="3" id="KW-1185">Reference proteome</keyword>
<protein>
    <submittedName>
        <fullName evidence="2">Uncharacterized protein</fullName>
    </submittedName>
</protein>
<comment type="caution">
    <text evidence="2">The sequence shown here is derived from an EMBL/GenBank/DDBJ whole genome shotgun (WGS) entry which is preliminary data.</text>
</comment>
<name>A0ABW2CQX7_9ACTN</name>
<evidence type="ECO:0000256" key="1">
    <source>
        <dbReference type="SAM" id="Phobius"/>
    </source>
</evidence>
<reference evidence="3" key="1">
    <citation type="journal article" date="2019" name="Int. J. Syst. Evol. Microbiol.">
        <title>The Global Catalogue of Microorganisms (GCM) 10K type strain sequencing project: providing services to taxonomists for standard genome sequencing and annotation.</title>
        <authorList>
            <consortium name="The Broad Institute Genomics Platform"/>
            <consortium name="The Broad Institute Genome Sequencing Center for Infectious Disease"/>
            <person name="Wu L."/>
            <person name="Ma J."/>
        </authorList>
    </citation>
    <scope>NUCLEOTIDE SEQUENCE [LARGE SCALE GENOMIC DNA]</scope>
    <source>
        <strain evidence="3">JCM 3369</strain>
    </source>
</reference>
<organism evidence="2 3">
    <name type="scientific">Actinomadura yumaensis</name>
    <dbReference type="NCBI Taxonomy" id="111807"/>
    <lineage>
        <taxon>Bacteria</taxon>
        <taxon>Bacillati</taxon>
        <taxon>Actinomycetota</taxon>
        <taxon>Actinomycetes</taxon>
        <taxon>Streptosporangiales</taxon>
        <taxon>Thermomonosporaceae</taxon>
        <taxon>Actinomadura</taxon>
    </lineage>
</organism>
<dbReference type="RefSeq" id="WP_378063671.1">
    <property type="nucleotide sequence ID" value="NZ_JBHSXS010000019.1"/>
</dbReference>
<keyword evidence="1" id="KW-0472">Membrane</keyword>